<evidence type="ECO:0000313" key="3">
    <source>
        <dbReference type="Proteomes" id="UP000441717"/>
    </source>
</evidence>
<sequence length="108" mass="12656">MKNLWFFLHTWYRRVKSRCGPFFIRQVPSAVDIIDQARKDWQEANREFDLVDSELTDYIIFKINTAERRLVALLQWARRQGITAWPAGSLTPEVREQSNHPGPAPEAS</sequence>
<keyword evidence="3" id="KW-1185">Reference proteome</keyword>
<comment type="caution">
    <text evidence="2">The sequence shown here is derived from an EMBL/GenBank/DDBJ whole genome shotgun (WGS) entry which is preliminary data.</text>
</comment>
<reference evidence="2 3" key="1">
    <citation type="submission" date="2019-10" db="EMBL/GenBank/DDBJ databases">
        <title>Comparative genomics of sulfur disproportionating microorganisms.</title>
        <authorList>
            <person name="Ward L.M."/>
            <person name="Bertran E."/>
            <person name="Johnston D."/>
        </authorList>
    </citation>
    <scope>NUCLEOTIDE SEQUENCE [LARGE SCALE GENOMIC DNA]</scope>
    <source>
        <strain evidence="2 3">DSM 14055</strain>
    </source>
</reference>
<dbReference type="RefSeq" id="WP_152947967.1">
    <property type="nucleotide sequence ID" value="NZ_WHYR01000052.1"/>
</dbReference>
<dbReference type="AlphaFoldDB" id="A0A6N7ITW4"/>
<evidence type="ECO:0000256" key="1">
    <source>
        <dbReference type="SAM" id="MobiDB-lite"/>
    </source>
</evidence>
<dbReference type="EMBL" id="WHYR01000052">
    <property type="protein sequence ID" value="MQL53500.1"/>
    <property type="molecule type" value="Genomic_DNA"/>
</dbReference>
<organism evidence="2 3">
    <name type="scientific">Desulfofundulus thermobenzoicus</name>
    <dbReference type="NCBI Taxonomy" id="29376"/>
    <lineage>
        <taxon>Bacteria</taxon>
        <taxon>Bacillati</taxon>
        <taxon>Bacillota</taxon>
        <taxon>Clostridia</taxon>
        <taxon>Eubacteriales</taxon>
        <taxon>Peptococcaceae</taxon>
        <taxon>Desulfofundulus</taxon>
    </lineage>
</organism>
<feature type="region of interest" description="Disordered" evidence="1">
    <location>
        <begin position="88"/>
        <end position="108"/>
    </location>
</feature>
<accession>A0A6N7ITW4</accession>
<gene>
    <name evidence="2" type="ORF">GFC01_14775</name>
</gene>
<dbReference type="Proteomes" id="UP000441717">
    <property type="component" value="Unassembled WGS sequence"/>
</dbReference>
<proteinExistence type="predicted"/>
<name>A0A6N7ITW4_9FIRM</name>
<evidence type="ECO:0000313" key="2">
    <source>
        <dbReference type="EMBL" id="MQL53500.1"/>
    </source>
</evidence>
<protein>
    <submittedName>
        <fullName evidence="2">DUF2508 family protein</fullName>
    </submittedName>
</protein>
<dbReference type="OrthoDB" id="1809893at2"/>